<dbReference type="RefSeq" id="WP_387414075.1">
    <property type="nucleotide sequence ID" value="NZ_JBIASD010000015.1"/>
</dbReference>
<feature type="transmembrane region" description="Helical" evidence="1">
    <location>
        <begin position="117"/>
        <end position="137"/>
    </location>
</feature>
<feature type="transmembrane region" description="Helical" evidence="1">
    <location>
        <begin position="149"/>
        <end position="172"/>
    </location>
</feature>
<organism evidence="2 3">
    <name type="scientific">Microtetraspora malaysiensis</name>
    <dbReference type="NCBI Taxonomy" id="161358"/>
    <lineage>
        <taxon>Bacteria</taxon>
        <taxon>Bacillati</taxon>
        <taxon>Actinomycetota</taxon>
        <taxon>Actinomycetes</taxon>
        <taxon>Streptosporangiales</taxon>
        <taxon>Streptosporangiaceae</taxon>
        <taxon>Microtetraspora</taxon>
    </lineage>
</organism>
<keyword evidence="1" id="KW-1133">Transmembrane helix</keyword>
<dbReference type="Proteomes" id="UP001602013">
    <property type="component" value="Unassembled WGS sequence"/>
</dbReference>
<feature type="transmembrane region" description="Helical" evidence="1">
    <location>
        <begin position="28"/>
        <end position="52"/>
    </location>
</feature>
<evidence type="ECO:0000313" key="2">
    <source>
        <dbReference type="EMBL" id="MFF3668507.1"/>
    </source>
</evidence>
<accession>A0ABW6SWI9</accession>
<gene>
    <name evidence="2" type="ORF">ACFYXI_23250</name>
</gene>
<proteinExistence type="predicted"/>
<sequence>MIAGFRFAHGDLPAADPAAALHFIAHHAFYAGVHLGTVLGVLLWTAGILNLARTFTHPIAVVLGRLALAAVLVGAAVFITDFTIDGVTGQDLAHAYATAAPADQPYIERAAQTAFTMLRGTSLVSIAVLWAIPLMLLAPALRRDGYSSWLAWTGLLVGATSFLAAVALLFQSELFPGVLLYGLLASIVMPLWSIALGLTMWRHARTVS</sequence>
<reference evidence="2 3" key="1">
    <citation type="submission" date="2024-10" db="EMBL/GenBank/DDBJ databases">
        <title>The Natural Products Discovery Center: Release of the First 8490 Sequenced Strains for Exploring Actinobacteria Biosynthetic Diversity.</title>
        <authorList>
            <person name="Kalkreuter E."/>
            <person name="Kautsar S.A."/>
            <person name="Yang D."/>
            <person name="Bader C.D."/>
            <person name="Teijaro C.N."/>
            <person name="Fluegel L."/>
            <person name="Davis C.M."/>
            <person name="Simpson J.R."/>
            <person name="Lauterbach L."/>
            <person name="Steele A.D."/>
            <person name="Gui C."/>
            <person name="Meng S."/>
            <person name="Li G."/>
            <person name="Viehrig K."/>
            <person name="Ye F."/>
            <person name="Su P."/>
            <person name="Kiefer A.F."/>
            <person name="Nichols A."/>
            <person name="Cepeda A.J."/>
            <person name="Yan W."/>
            <person name="Fan B."/>
            <person name="Jiang Y."/>
            <person name="Adhikari A."/>
            <person name="Zheng C.-J."/>
            <person name="Schuster L."/>
            <person name="Cowan T.M."/>
            <person name="Smanski M.J."/>
            <person name="Chevrette M.G."/>
            <person name="De Carvalho L.P.S."/>
            <person name="Shen B."/>
        </authorList>
    </citation>
    <scope>NUCLEOTIDE SEQUENCE [LARGE SCALE GENOMIC DNA]</scope>
    <source>
        <strain evidence="2 3">NPDC002173</strain>
    </source>
</reference>
<keyword evidence="1" id="KW-0472">Membrane</keyword>
<name>A0ABW6SWI9_9ACTN</name>
<feature type="transmembrane region" description="Helical" evidence="1">
    <location>
        <begin position="178"/>
        <end position="201"/>
    </location>
</feature>
<evidence type="ECO:0000256" key="1">
    <source>
        <dbReference type="SAM" id="Phobius"/>
    </source>
</evidence>
<keyword evidence="1" id="KW-0812">Transmembrane</keyword>
<keyword evidence="3" id="KW-1185">Reference proteome</keyword>
<dbReference type="EMBL" id="JBIASD010000015">
    <property type="protein sequence ID" value="MFF3668507.1"/>
    <property type="molecule type" value="Genomic_DNA"/>
</dbReference>
<comment type="caution">
    <text evidence="2">The sequence shown here is derived from an EMBL/GenBank/DDBJ whole genome shotgun (WGS) entry which is preliminary data.</text>
</comment>
<evidence type="ECO:0000313" key="3">
    <source>
        <dbReference type="Proteomes" id="UP001602013"/>
    </source>
</evidence>
<evidence type="ECO:0008006" key="4">
    <source>
        <dbReference type="Google" id="ProtNLM"/>
    </source>
</evidence>
<feature type="transmembrane region" description="Helical" evidence="1">
    <location>
        <begin position="59"/>
        <end position="79"/>
    </location>
</feature>
<protein>
    <recommendedName>
        <fullName evidence="4">DUF4386 family protein</fullName>
    </recommendedName>
</protein>